<dbReference type="Pfam" id="PF16267">
    <property type="entry name" value="DUF4920"/>
    <property type="match status" value="1"/>
</dbReference>
<dbReference type="RefSeq" id="WP_015469090.1">
    <property type="nucleotide sequence ID" value="NC_020813.1"/>
</dbReference>
<dbReference type="AlphaFoldDB" id="M4V831"/>
<dbReference type="InterPro" id="IPR032577">
    <property type="entry name" value="DUF4920"/>
</dbReference>
<keyword evidence="1" id="KW-0732">Signal</keyword>
<evidence type="ECO:0000256" key="1">
    <source>
        <dbReference type="SAM" id="SignalP"/>
    </source>
</evidence>
<sequence length="166" mass="17938">MKTLLSVLVLAVSFNSFANSETATPTTTAPAAAVSTTEFGAALTLKKSITIDQALANLNNQKENSESKTVLVEAQVDKVCVKKGCWMSLKSKTSDVRVKFKDYGFFVPISLVGKTVLAEGVMLKKELTLGQTKHYVEDEGGDPSKVTEPRTDYQMIATGVKVIETK</sequence>
<proteinExistence type="predicted"/>
<name>M4V831_9BACT</name>
<dbReference type="HOGENOM" id="CLU_133122_0_0_7"/>
<dbReference type="Proteomes" id="UP000012040">
    <property type="component" value="Chromosome"/>
</dbReference>
<reference evidence="2 3" key="1">
    <citation type="journal article" date="2013" name="ISME J.">
        <title>By their genes ye shall know them: genomic signatures of predatory bacteria.</title>
        <authorList>
            <person name="Pasternak Z."/>
            <person name="Pietrokovski S."/>
            <person name="Rotem O."/>
            <person name="Gophna U."/>
            <person name="Lurie-Weinberger M.N."/>
            <person name="Jurkevitch E."/>
        </authorList>
    </citation>
    <scope>NUCLEOTIDE SEQUENCE [LARGE SCALE GENOMIC DNA]</scope>
    <source>
        <strain evidence="2 3">JSS</strain>
    </source>
</reference>
<feature type="chain" id="PRO_5004060453" description="DUF4920 domain-containing protein" evidence="1">
    <location>
        <begin position="19"/>
        <end position="166"/>
    </location>
</feature>
<evidence type="ECO:0008006" key="4">
    <source>
        <dbReference type="Google" id="ProtNLM"/>
    </source>
</evidence>
<dbReference type="PATRIC" id="fig|1184267.3.peg.383"/>
<dbReference type="eggNOG" id="ENOG5032PHV">
    <property type="taxonomic scope" value="Bacteria"/>
</dbReference>
<feature type="signal peptide" evidence="1">
    <location>
        <begin position="1"/>
        <end position="18"/>
    </location>
</feature>
<dbReference type="OrthoDB" id="129527at2"/>
<evidence type="ECO:0000313" key="2">
    <source>
        <dbReference type="EMBL" id="AGH94600.1"/>
    </source>
</evidence>
<evidence type="ECO:0000313" key="3">
    <source>
        <dbReference type="Proteomes" id="UP000012040"/>
    </source>
</evidence>
<organism evidence="2 3">
    <name type="scientific">Pseudobdellovibrio exovorus JSS</name>
    <dbReference type="NCBI Taxonomy" id="1184267"/>
    <lineage>
        <taxon>Bacteria</taxon>
        <taxon>Pseudomonadati</taxon>
        <taxon>Bdellovibrionota</taxon>
        <taxon>Bdellovibrionia</taxon>
        <taxon>Bdellovibrionales</taxon>
        <taxon>Pseudobdellovibrionaceae</taxon>
        <taxon>Pseudobdellovibrio</taxon>
    </lineage>
</organism>
<accession>M4V831</accession>
<dbReference type="STRING" id="1184267.A11Q_380"/>
<gene>
    <name evidence="2" type="ORF">A11Q_380</name>
</gene>
<keyword evidence="3" id="KW-1185">Reference proteome</keyword>
<dbReference type="KEGG" id="bex:A11Q_380"/>
<dbReference type="EMBL" id="CP003537">
    <property type="protein sequence ID" value="AGH94600.1"/>
    <property type="molecule type" value="Genomic_DNA"/>
</dbReference>
<protein>
    <recommendedName>
        <fullName evidence="4">DUF4920 domain-containing protein</fullName>
    </recommendedName>
</protein>